<proteinExistence type="predicted"/>
<evidence type="ECO:0000259" key="1">
    <source>
        <dbReference type="PROSITE" id="PS51186"/>
    </source>
</evidence>
<keyword evidence="2" id="KW-0808">Transferase</keyword>
<dbReference type="AlphaFoldDB" id="A0A418W632"/>
<dbReference type="Gene3D" id="3.40.630.30">
    <property type="match status" value="1"/>
</dbReference>
<dbReference type="SUPFAM" id="SSF55729">
    <property type="entry name" value="Acyl-CoA N-acyltransferases (Nat)"/>
    <property type="match status" value="1"/>
</dbReference>
<sequence>MLPTLQTERLVLRPLVEDDAGAMYLAFRDAELMQWWSSGPHVDETQTRTYLNGTILWSDRKVWAITEDGGEALGYVALGARREGVKELGYLLRRSHWGRGYAREAVAAIIDHGFNAMKLRRIFADVDPDNLPSVELLKRLGFRQEGHLRAEWETHIGVRDSLIFGLLAEEWR</sequence>
<gene>
    <name evidence="2" type="ORF">D3876_16035</name>
</gene>
<protein>
    <submittedName>
        <fullName evidence="2">N-acetyltransferase</fullName>
    </submittedName>
</protein>
<dbReference type="GO" id="GO:0016747">
    <property type="term" value="F:acyltransferase activity, transferring groups other than amino-acyl groups"/>
    <property type="evidence" value="ECO:0007669"/>
    <property type="project" value="InterPro"/>
</dbReference>
<dbReference type="InterPro" id="IPR016181">
    <property type="entry name" value="Acyl_CoA_acyltransferase"/>
</dbReference>
<dbReference type="EMBL" id="QYUM01000004">
    <property type="protein sequence ID" value="RJF85449.1"/>
    <property type="molecule type" value="Genomic_DNA"/>
</dbReference>
<evidence type="ECO:0000313" key="3">
    <source>
        <dbReference type="Proteomes" id="UP000286100"/>
    </source>
</evidence>
<dbReference type="Proteomes" id="UP000286100">
    <property type="component" value="Unassembled WGS sequence"/>
</dbReference>
<feature type="domain" description="N-acetyltransferase" evidence="1">
    <location>
        <begin position="10"/>
        <end position="169"/>
    </location>
</feature>
<reference evidence="2 3" key="1">
    <citation type="submission" date="2018-09" db="EMBL/GenBank/DDBJ databases">
        <authorList>
            <person name="Zhu H."/>
        </authorList>
    </citation>
    <scope>NUCLEOTIDE SEQUENCE [LARGE SCALE GENOMIC DNA]</scope>
    <source>
        <strain evidence="2 3">K2R01-6</strain>
    </source>
</reference>
<dbReference type="RefSeq" id="WP_119764207.1">
    <property type="nucleotide sequence ID" value="NZ_QYUM01000004.1"/>
</dbReference>
<organism evidence="2 3">
    <name type="scientific">Sphingomonas cavernae</name>
    <dbReference type="NCBI Taxonomy" id="2320861"/>
    <lineage>
        <taxon>Bacteria</taxon>
        <taxon>Pseudomonadati</taxon>
        <taxon>Pseudomonadota</taxon>
        <taxon>Alphaproteobacteria</taxon>
        <taxon>Sphingomonadales</taxon>
        <taxon>Sphingomonadaceae</taxon>
        <taxon>Sphingomonas</taxon>
    </lineage>
</organism>
<dbReference type="PROSITE" id="PS51186">
    <property type="entry name" value="GNAT"/>
    <property type="match status" value="1"/>
</dbReference>
<dbReference type="OrthoDB" id="5295305at2"/>
<name>A0A418W632_9SPHN</name>
<dbReference type="Pfam" id="PF13302">
    <property type="entry name" value="Acetyltransf_3"/>
    <property type="match status" value="1"/>
</dbReference>
<accession>A0A418W632</accession>
<dbReference type="PANTHER" id="PTHR43792:SF1">
    <property type="entry name" value="N-ACETYLTRANSFERASE DOMAIN-CONTAINING PROTEIN"/>
    <property type="match status" value="1"/>
</dbReference>
<dbReference type="InterPro" id="IPR000182">
    <property type="entry name" value="GNAT_dom"/>
</dbReference>
<dbReference type="InterPro" id="IPR051531">
    <property type="entry name" value="N-acetyltransferase"/>
</dbReference>
<keyword evidence="3" id="KW-1185">Reference proteome</keyword>
<evidence type="ECO:0000313" key="2">
    <source>
        <dbReference type="EMBL" id="RJF85449.1"/>
    </source>
</evidence>
<dbReference type="PANTHER" id="PTHR43792">
    <property type="entry name" value="GNAT FAMILY, PUTATIVE (AFU_ORTHOLOGUE AFUA_3G00765)-RELATED-RELATED"/>
    <property type="match status" value="1"/>
</dbReference>
<comment type="caution">
    <text evidence="2">The sequence shown here is derived from an EMBL/GenBank/DDBJ whole genome shotgun (WGS) entry which is preliminary data.</text>
</comment>